<dbReference type="EMBL" id="KL367517">
    <property type="protein sequence ID" value="KFD67150.1"/>
    <property type="molecule type" value="Genomic_DNA"/>
</dbReference>
<dbReference type="Proteomes" id="UP000030758">
    <property type="component" value="Unassembled WGS sequence"/>
</dbReference>
<name>A0A085LKR5_9BILA</name>
<evidence type="ECO:0000313" key="1">
    <source>
        <dbReference type="EMBL" id="KFD45561.1"/>
    </source>
</evidence>
<sequence>MNIHMLQDKLIRERPKHVKQTNLKDIFKKMIKDKAAEESLFENPMPSASRTEVALMLRIANISRFENLAFA</sequence>
<reference evidence="1 3" key="1">
    <citation type="journal article" date="2014" name="Nat. Genet.">
        <title>Genome and transcriptome of the porcine whipworm Trichuris suis.</title>
        <authorList>
            <person name="Jex A.R."/>
            <person name="Nejsum P."/>
            <person name="Schwarz E.M."/>
            <person name="Hu L."/>
            <person name="Young N.D."/>
            <person name="Hall R.S."/>
            <person name="Korhonen P.K."/>
            <person name="Liao S."/>
            <person name="Thamsborg S."/>
            <person name="Xia J."/>
            <person name="Xu P."/>
            <person name="Wang S."/>
            <person name="Scheerlinck J.P."/>
            <person name="Hofmann A."/>
            <person name="Sternberg P.W."/>
            <person name="Wang J."/>
            <person name="Gasser R.B."/>
        </authorList>
    </citation>
    <scope>NUCLEOTIDE SEQUENCE [LARGE SCALE GENOMIC DNA]</scope>
    <source>
        <strain evidence="2">DCEP-RM93F</strain>
        <strain evidence="1">DCEP-RM93M</strain>
    </source>
</reference>
<proteinExistence type="predicted"/>
<evidence type="ECO:0000313" key="2">
    <source>
        <dbReference type="EMBL" id="KFD67150.1"/>
    </source>
</evidence>
<dbReference type="AlphaFoldDB" id="A0A085LKR5"/>
<protein>
    <submittedName>
        <fullName evidence="1">Uncharacterized protein</fullName>
    </submittedName>
</protein>
<keyword evidence="3" id="KW-1185">Reference proteome</keyword>
<evidence type="ECO:0000313" key="3">
    <source>
        <dbReference type="Proteomes" id="UP000030764"/>
    </source>
</evidence>
<dbReference type="EMBL" id="KL363462">
    <property type="protein sequence ID" value="KFD45561.1"/>
    <property type="molecule type" value="Genomic_DNA"/>
</dbReference>
<organism evidence="1 3">
    <name type="scientific">Trichuris suis</name>
    <name type="common">pig whipworm</name>
    <dbReference type="NCBI Taxonomy" id="68888"/>
    <lineage>
        <taxon>Eukaryota</taxon>
        <taxon>Metazoa</taxon>
        <taxon>Ecdysozoa</taxon>
        <taxon>Nematoda</taxon>
        <taxon>Enoplea</taxon>
        <taxon>Dorylaimia</taxon>
        <taxon>Trichinellida</taxon>
        <taxon>Trichuridae</taxon>
        <taxon>Trichuris</taxon>
    </lineage>
</organism>
<dbReference type="Proteomes" id="UP000030764">
    <property type="component" value="Unassembled WGS sequence"/>
</dbReference>
<accession>A0A085LKR5</accession>
<gene>
    <name evidence="1" type="ORF">M513_13563</name>
    <name evidence="2" type="ORF">M514_13563</name>
</gene>